<feature type="region of interest" description="Disordered" evidence="3">
    <location>
        <begin position="506"/>
        <end position="542"/>
    </location>
</feature>
<dbReference type="GO" id="GO:0004523">
    <property type="term" value="F:RNA-DNA hybrid ribonuclease activity"/>
    <property type="evidence" value="ECO:0007669"/>
    <property type="project" value="UniProtKB-EC"/>
</dbReference>
<dbReference type="CDD" id="cd03714">
    <property type="entry name" value="RT_DIRS1"/>
    <property type="match status" value="1"/>
</dbReference>
<comment type="caution">
    <text evidence="5">The sequence shown here is derived from an EMBL/GenBank/DDBJ whole genome shotgun (WGS) entry which is preliminary data.</text>
</comment>
<accession>A0AAW0PAW0</accession>
<name>A0AAW0PAW0_9GOBI</name>
<evidence type="ECO:0000256" key="1">
    <source>
        <dbReference type="ARBA" id="ARBA00010879"/>
    </source>
</evidence>
<evidence type="ECO:0000313" key="6">
    <source>
        <dbReference type="Proteomes" id="UP001460270"/>
    </source>
</evidence>
<dbReference type="SUPFAM" id="SSF56672">
    <property type="entry name" value="DNA/RNA polymerases"/>
    <property type="match status" value="1"/>
</dbReference>
<reference evidence="6" key="1">
    <citation type="submission" date="2024-04" db="EMBL/GenBank/DDBJ databases">
        <title>Salinicola lusitanus LLJ914,a marine bacterium isolated from the Okinawa Trough.</title>
        <authorList>
            <person name="Li J."/>
        </authorList>
    </citation>
    <scope>NUCLEOTIDE SEQUENCE [LARGE SCALE GENOMIC DNA]</scope>
</reference>
<dbReference type="PANTHER" id="PTHR33050:SF7">
    <property type="entry name" value="RIBONUCLEASE H"/>
    <property type="match status" value="1"/>
</dbReference>
<evidence type="ECO:0000259" key="4">
    <source>
        <dbReference type="PROSITE" id="PS50878"/>
    </source>
</evidence>
<gene>
    <name evidence="5" type="ORF">WMY93_008778</name>
</gene>
<feature type="region of interest" description="Disordered" evidence="3">
    <location>
        <begin position="716"/>
        <end position="818"/>
    </location>
</feature>
<feature type="domain" description="Reverse transcriptase" evidence="4">
    <location>
        <begin position="853"/>
        <end position="1035"/>
    </location>
</feature>
<proteinExistence type="inferred from homology"/>
<dbReference type="EC" id="3.1.26.4" evidence="2"/>
<feature type="compositionally biased region" description="Basic and acidic residues" evidence="3">
    <location>
        <begin position="371"/>
        <end position="386"/>
    </location>
</feature>
<dbReference type="Pfam" id="PF00078">
    <property type="entry name" value="RVT_1"/>
    <property type="match status" value="1"/>
</dbReference>
<feature type="compositionally biased region" description="Low complexity" evidence="3">
    <location>
        <begin position="805"/>
        <end position="817"/>
    </location>
</feature>
<feature type="region of interest" description="Disordered" evidence="3">
    <location>
        <begin position="643"/>
        <end position="669"/>
    </location>
</feature>
<evidence type="ECO:0000256" key="2">
    <source>
        <dbReference type="ARBA" id="ARBA00012180"/>
    </source>
</evidence>
<feature type="region of interest" description="Disordered" evidence="3">
    <location>
        <begin position="1058"/>
        <end position="1087"/>
    </location>
</feature>
<feature type="compositionally biased region" description="Basic residues" evidence="3">
    <location>
        <begin position="340"/>
        <end position="354"/>
    </location>
</feature>
<keyword evidence="6" id="KW-1185">Reference proteome</keyword>
<sequence>MGPISPEHLGLDPEMSEGEAASPVRAAAPPDKTPAPPSPRPVHPRKKDWADYDEEDDRRVYEEDAASLFSDVAPPADRYPVDQLPTLFVTAAERMNISFPPQPAAPPVDFTDGLGSRPRPRARPKVLCPPMPPIVHYAQREWGQPLSAKHPAKAYRPYCCVQDWCSDSGVPPIEDGVRLSLLPSSSLWPGSKPQLPSEKDRLTAALFDRCYANATQVVALASNLAFLAGSMSKLLEGDSEPSRLDLGELRTTLATFLRMSQALAIDGGRSMCAAQVGCRHLWLGLSSLKDQEKKQLLNLPLSTASLFGPDFLSFVDRLDSATKASAQLAPHLRPQLPQRTPHRQDKRRRSRSPPRRAAAARSAPRIPAAPEPRRGRDKSARPDRRASSGARRGRAGLFMLIKAVLRPVTSLKSQLLYMQAETHCSTTALTHSSHATAQLSKSQKGSKLTTTSPSLPALSHEADVVEDSSTTAAAVGAGLPAAQTSRNALVATSDFYLHTGPRFEADSTTHSSHAAAQLSKSQKGLTLSATPPSPPTLSHEADVVGDSSTTAAAVGAGLPAAQTTILSKNSCPTAAALVTRRRFLFRSVPTEGGERALRPRHASVHSSPLVHTNVDAFPAPRSAPRKRIHLAQNRVGRALVRSHSQSHTCTRSGASTHISSSTFPKLPHAAPGARRGLVQAREDRASTHIPAQSYALAGGVSTVINPSPPRITAAVRGRTRAPLPPSSVRSVGNSCKRPASVRTSSTGASLTASQRDARLSLHSSEEPYRAKKRRLGGCDAMTGSRSYPARPFRAGPPTHGHSGRARSSSSQLRSPTSHGLLPSLGVLVTRMRDAAETRALLEEVSSLLLRGAVVEVQAERAGNGFYSPYFLVPKKSGGVRPILDLRILNGCIAKRPFRMLTTRHLLECVSQGDWMTSVDLTDAYFHVSIVPEHRKFLRFSVAGKCYEYCRLPFGYSLAPRTFSKCVEAALDPLRRMGIRILTYIDDWLILASSRQEAQAHTKVVLDHISKLGFVVNRAKSSLRPAQVMCYLGLQLDSLNARASLSAGRRVVLPSQIAPSARQEEMAEAPNARTEGYSVLDRPNPSEPGRAAGMCPPLHGGVHRCLPDWLGGGPGPVLDGRHLVSDAQAHQCPGDGGSEECSPALQSGTGGTPRFSPVRQHDCGGLPEQTGGNQISPAPQEGSGDPPVGQHSPPFLEGPAHPRRSQRRRGQNVQGGAARDEWSLAPWVAAQVWQQFGHPVADLFASAENALCPLWFSLRPGDEPPLGVDALAHRRWPGDSFMPSPPSGFCLRCFTESGETDYKSWLWPRTVRVPGGTQTWCPWRRGHLGPSRTRPRR</sequence>
<feature type="compositionally biased region" description="Polar residues" evidence="3">
    <location>
        <begin position="438"/>
        <end position="454"/>
    </location>
</feature>
<dbReference type="PANTHER" id="PTHR33050">
    <property type="entry name" value="REVERSE TRANSCRIPTASE DOMAIN-CONTAINING PROTEIN"/>
    <property type="match status" value="1"/>
</dbReference>
<feature type="region of interest" description="Disordered" evidence="3">
    <location>
        <begin position="1127"/>
        <end position="1217"/>
    </location>
</feature>
<dbReference type="InterPro" id="IPR043502">
    <property type="entry name" value="DNA/RNA_pol_sf"/>
</dbReference>
<dbReference type="Proteomes" id="UP001460270">
    <property type="component" value="Unassembled WGS sequence"/>
</dbReference>
<dbReference type="InterPro" id="IPR000477">
    <property type="entry name" value="RT_dom"/>
</dbReference>
<dbReference type="InterPro" id="IPR043128">
    <property type="entry name" value="Rev_trsase/Diguanyl_cyclase"/>
</dbReference>
<feature type="region of interest" description="Disordered" evidence="3">
    <location>
        <begin position="1"/>
        <end position="59"/>
    </location>
</feature>
<organism evidence="5 6">
    <name type="scientific">Mugilogobius chulae</name>
    <name type="common">yellowstripe goby</name>
    <dbReference type="NCBI Taxonomy" id="88201"/>
    <lineage>
        <taxon>Eukaryota</taxon>
        <taxon>Metazoa</taxon>
        <taxon>Chordata</taxon>
        <taxon>Craniata</taxon>
        <taxon>Vertebrata</taxon>
        <taxon>Euteleostomi</taxon>
        <taxon>Actinopterygii</taxon>
        <taxon>Neopterygii</taxon>
        <taxon>Teleostei</taxon>
        <taxon>Neoteleostei</taxon>
        <taxon>Acanthomorphata</taxon>
        <taxon>Gobiaria</taxon>
        <taxon>Gobiiformes</taxon>
        <taxon>Gobioidei</taxon>
        <taxon>Gobiidae</taxon>
        <taxon>Gobionellinae</taxon>
        <taxon>Mugilogobius</taxon>
    </lineage>
</organism>
<dbReference type="Gene3D" id="3.10.10.10">
    <property type="entry name" value="HIV Type 1 Reverse Transcriptase, subunit A, domain 1"/>
    <property type="match status" value="1"/>
</dbReference>
<dbReference type="EMBL" id="JBBPFD010000006">
    <property type="protein sequence ID" value="KAK7921876.1"/>
    <property type="molecule type" value="Genomic_DNA"/>
</dbReference>
<dbReference type="Gene3D" id="3.30.70.270">
    <property type="match status" value="1"/>
</dbReference>
<feature type="region of interest" description="Disordered" evidence="3">
    <location>
        <begin position="435"/>
        <end position="462"/>
    </location>
</feature>
<feature type="compositionally biased region" description="Pro residues" evidence="3">
    <location>
        <begin position="31"/>
        <end position="41"/>
    </location>
</feature>
<feature type="compositionally biased region" description="Polar residues" evidence="3">
    <location>
        <begin position="643"/>
        <end position="663"/>
    </location>
</feature>
<feature type="compositionally biased region" description="Low complexity" evidence="3">
    <location>
        <begin position="355"/>
        <end position="368"/>
    </location>
</feature>
<evidence type="ECO:0000313" key="5">
    <source>
        <dbReference type="EMBL" id="KAK7921876.1"/>
    </source>
</evidence>
<feature type="region of interest" description="Disordered" evidence="3">
    <location>
        <begin position="325"/>
        <end position="391"/>
    </location>
</feature>
<dbReference type="InterPro" id="IPR052055">
    <property type="entry name" value="Hepadnavirus_pol/RT"/>
</dbReference>
<feature type="compositionally biased region" description="Basic and acidic residues" evidence="3">
    <location>
        <begin position="755"/>
        <end position="769"/>
    </location>
</feature>
<protein>
    <recommendedName>
        <fullName evidence="2">ribonuclease H</fullName>
        <ecNumber evidence="2">3.1.26.4</ecNumber>
    </recommendedName>
</protein>
<feature type="compositionally biased region" description="Polar residues" evidence="3">
    <location>
        <begin position="741"/>
        <end position="754"/>
    </location>
</feature>
<comment type="similarity">
    <text evidence="1">Belongs to the beta type-B retroviral polymerase family. HERV class-II K(HML-2) pol subfamily.</text>
</comment>
<dbReference type="PROSITE" id="PS50878">
    <property type="entry name" value="RT_POL"/>
    <property type="match status" value="1"/>
</dbReference>
<evidence type="ECO:0000256" key="3">
    <source>
        <dbReference type="SAM" id="MobiDB-lite"/>
    </source>
</evidence>
<feature type="compositionally biased region" description="Basic residues" evidence="3">
    <location>
        <begin position="1200"/>
        <end position="1209"/>
    </location>
</feature>